<dbReference type="InterPro" id="IPR050204">
    <property type="entry name" value="AraC_XylS_family_regulators"/>
</dbReference>
<dbReference type="PROSITE" id="PS00041">
    <property type="entry name" value="HTH_ARAC_FAMILY_1"/>
    <property type="match status" value="1"/>
</dbReference>
<dbReference type="InterPro" id="IPR009057">
    <property type="entry name" value="Homeodomain-like_sf"/>
</dbReference>
<dbReference type="RefSeq" id="WP_087648109.1">
    <property type="nucleotide sequence ID" value="NZ_FCON02000103.1"/>
</dbReference>
<dbReference type="OrthoDB" id="185346at2"/>
<keyword evidence="6" id="KW-1185">Reference proteome</keyword>
<gene>
    <name evidence="5" type="ORF">AWB68_06140</name>
</gene>
<dbReference type="PANTHER" id="PTHR46796:SF12">
    <property type="entry name" value="HTH-TYPE DNA-BINDING TRANSCRIPTIONAL ACTIVATOR EUTR"/>
    <property type="match status" value="1"/>
</dbReference>
<protein>
    <submittedName>
        <fullName evidence="5">AraC family transcriptional regulator</fullName>
    </submittedName>
</protein>
<keyword evidence="1" id="KW-0805">Transcription regulation</keyword>
<accession>A0A158KM12</accession>
<evidence type="ECO:0000313" key="5">
    <source>
        <dbReference type="EMBL" id="SAL81441.1"/>
    </source>
</evidence>
<keyword evidence="3" id="KW-0804">Transcription</keyword>
<dbReference type="PROSITE" id="PS01124">
    <property type="entry name" value="HTH_ARAC_FAMILY_2"/>
    <property type="match status" value="1"/>
</dbReference>
<organism evidence="5 6">
    <name type="scientific">Caballeronia choica</name>
    <dbReference type="NCBI Taxonomy" id="326476"/>
    <lineage>
        <taxon>Bacteria</taxon>
        <taxon>Pseudomonadati</taxon>
        <taxon>Pseudomonadota</taxon>
        <taxon>Betaproteobacteria</taxon>
        <taxon>Burkholderiales</taxon>
        <taxon>Burkholderiaceae</taxon>
        <taxon>Caballeronia</taxon>
    </lineage>
</organism>
<reference evidence="5" key="1">
    <citation type="submission" date="2016-01" db="EMBL/GenBank/DDBJ databases">
        <authorList>
            <person name="Peeters C."/>
        </authorList>
    </citation>
    <scope>NUCLEOTIDE SEQUENCE [LARGE SCALE GENOMIC DNA]</scope>
    <source>
        <strain evidence="5">LMG 22940</strain>
    </source>
</reference>
<dbReference type="InterPro" id="IPR018060">
    <property type="entry name" value="HTH_AraC"/>
</dbReference>
<name>A0A158KM12_9BURK</name>
<dbReference type="EMBL" id="FCON02000103">
    <property type="protein sequence ID" value="SAL81441.1"/>
    <property type="molecule type" value="Genomic_DNA"/>
</dbReference>
<dbReference type="SMART" id="SM00342">
    <property type="entry name" value="HTH_ARAC"/>
    <property type="match status" value="1"/>
</dbReference>
<evidence type="ECO:0000313" key="6">
    <source>
        <dbReference type="Proteomes" id="UP000054770"/>
    </source>
</evidence>
<feature type="domain" description="HTH araC/xylS-type" evidence="4">
    <location>
        <begin position="211"/>
        <end position="312"/>
    </location>
</feature>
<evidence type="ECO:0000256" key="1">
    <source>
        <dbReference type="ARBA" id="ARBA00023015"/>
    </source>
</evidence>
<evidence type="ECO:0000259" key="4">
    <source>
        <dbReference type="PROSITE" id="PS01124"/>
    </source>
</evidence>
<keyword evidence="2" id="KW-0238">DNA-binding</keyword>
<dbReference type="Gene3D" id="1.10.10.60">
    <property type="entry name" value="Homeodomain-like"/>
    <property type="match status" value="1"/>
</dbReference>
<evidence type="ECO:0000256" key="3">
    <source>
        <dbReference type="ARBA" id="ARBA00023163"/>
    </source>
</evidence>
<dbReference type="Pfam" id="PF12833">
    <property type="entry name" value="HTH_18"/>
    <property type="match status" value="1"/>
</dbReference>
<dbReference type="GO" id="GO:0003700">
    <property type="term" value="F:DNA-binding transcription factor activity"/>
    <property type="evidence" value="ECO:0007669"/>
    <property type="project" value="InterPro"/>
</dbReference>
<proteinExistence type="predicted"/>
<dbReference type="Proteomes" id="UP000054770">
    <property type="component" value="Unassembled WGS sequence"/>
</dbReference>
<dbReference type="PANTHER" id="PTHR46796">
    <property type="entry name" value="HTH-TYPE TRANSCRIPTIONAL ACTIVATOR RHAS-RELATED"/>
    <property type="match status" value="1"/>
</dbReference>
<evidence type="ECO:0000256" key="2">
    <source>
        <dbReference type="ARBA" id="ARBA00023125"/>
    </source>
</evidence>
<comment type="caution">
    <text evidence="5">The sequence shown here is derived from an EMBL/GenBank/DDBJ whole genome shotgun (WGS) entry which is preliminary data.</text>
</comment>
<dbReference type="GO" id="GO:0043565">
    <property type="term" value="F:sequence-specific DNA binding"/>
    <property type="evidence" value="ECO:0007669"/>
    <property type="project" value="InterPro"/>
</dbReference>
<sequence>MYVNHEVFNDADRHAAALRGWDQHYDQLGSGVFQSTVKQVAVEGVQVFQEAANVRVVQRGELPAGHTTFGLALGGSGPFSFRGVKLDQDAMVITSGAKEFMLHSPAGMSLVGIAIDPSVLRMVADAAGIDVEDNLFERDVIDIPRAAGVRVGRRMVEAVERALARPDQLADPQGERRFAQEVAEGILDLITYHVPDQTNRLTHACQSDIVRRSHDLLLQRPEDPVSILDLCSALRVSRRTIQNSFQSIAQTNPATYLRSIRLMQVRRLLLTTHPNEVPVSEAAARWGFTHLGHFASDYKTQFGELPSQTTRRP</sequence>
<dbReference type="AlphaFoldDB" id="A0A158KM12"/>
<dbReference type="InterPro" id="IPR018062">
    <property type="entry name" value="HTH_AraC-typ_CS"/>
</dbReference>
<dbReference type="SUPFAM" id="SSF46689">
    <property type="entry name" value="Homeodomain-like"/>
    <property type="match status" value="1"/>
</dbReference>